<accession>A0A2T3KF13</accession>
<dbReference type="SUPFAM" id="SSF143456">
    <property type="entry name" value="VC0467-like"/>
    <property type="match status" value="1"/>
</dbReference>
<proteinExistence type="inferred from homology"/>
<dbReference type="NCBIfam" id="NF001266">
    <property type="entry name" value="PRK00228.1-1"/>
    <property type="match status" value="1"/>
</dbReference>
<organism evidence="3 4">
    <name type="scientific">Photobacterium kishitanii</name>
    <dbReference type="NCBI Taxonomy" id="318456"/>
    <lineage>
        <taxon>Bacteria</taxon>
        <taxon>Pseudomonadati</taxon>
        <taxon>Pseudomonadota</taxon>
        <taxon>Gammaproteobacteria</taxon>
        <taxon>Vibrionales</taxon>
        <taxon>Vibrionaceae</taxon>
        <taxon>Photobacterium</taxon>
    </lineage>
</organism>
<name>A0A0B7J9X8_9GAMM</name>
<dbReference type="EMBL" id="PYNF01000016">
    <property type="protein sequence ID" value="PSU96274.1"/>
    <property type="molecule type" value="Genomic_DNA"/>
</dbReference>
<dbReference type="GeneID" id="29942916"/>
<dbReference type="eggNOG" id="COG1678">
    <property type="taxonomic scope" value="Bacteria"/>
</dbReference>
<dbReference type="PANTHER" id="PTHR30327:SF1">
    <property type="entry name" value="UPF0301 PROTEIN YQGE"/>
    <property type="match status" value="1"/>
</dbReference>
<evidence type="ECO:0000256" key="2">
    <source>
        <dbReference type="HAMAP-Rule" id="MF_00758"/>
    </source>
</evidence>
<gene>
    <name evidence="3" type="ORF">C9J27_17035</name>
</gene>
<dbReference type="Pfam" id="PF02622">
    <property type="entry name" value="DUF179"/>
    <property type="match status" value="1"/>
</dbReference>
<dbReference type="Proteomes" id="UP000241426">
    <property type="component" value="Unassembled WGS sequence"/>
</dbReference>
<evidence type="ECO:0000313" key="3">
    <source>
        <dbReference type="EMBL" id="PSU96274.1"/>
    </source>
</evidence>
<comment type="similarity">
    <text evidence="1 2">Belongs to the UPF0301 (AlgH) family.</text>
</comment>
<dbReference type="RefSeq" id="WP_036793274.1">
    <property type="nucleotide sequence ID" value="NZ_LN794352.1"/>
</dbReference>
<dbReference type="PANTHER" id="PTHR30327">
    <property type="entry name" value="UNCHARACTERIZED PROTEIN YQGE"/>
    <property type="match status" value="1"/>
</dbReference>
<comment type="caution">
    <text evidence="3">The sequence shown here is derived from an EMBL/GenBank/DDBJ whole genome shotgun (WGS) entry which is preliminary data.</text>
</comment>
<evidence type="ECO:0000313" key="4">
    <source>
        <dbReference type="Proteomes" id="UP000241426"/>
    </source>
</evidence>
<evidence type="ECO:0000256" key="1">
    <source>
        <dbReference type="ARBA" id="ARBA00009600"/>
    </source>
</evidence>
<dbReference type="InterPro" id="IPR003774">
    <property type="entry name" value="AlgH-like"/>
</dbReference>
<dbReference type="HAMAP" id="MF_00758">
    <property type="entry name" value="UPF0301"/>
    <property type="match status" value="1"/>
</dbReference>
<dbReference type="AlphaFoldDB" id="A0A0B7J9X8"/>
<reference evidence="3 4" key="1">
    <citation type="submission" date="2018-01" db="EMBL/GenBank/DDBJ databases">
        <title>Whole genome sequencing of Histamine producing bacteria.</title>
        <authorList>
            <person name="Butler K."/>
        </authorList>
    </citation>
    <scope>NUCLEOTIDE SEQUENCE [LARGE SCALE GENOMIC DNA]</scope>
    <source>
        <strain evidence="3 4">FS-7.2</strain>
    </source>
</reference>
<dbReference type="Gene3D" id="3.40.1740.10">
    <property type="entry name" value="VC0467-like"/>
    <property type="match status" value="1"/>
</dbReference>
<accession>A0A0B7J9X8</accession>
<protein>
    <recommendedName>
        <fullName evidence="2">UPF0301 protein C9J27_17035</fullName>
    </recommendedName>
</protein>
<sequence length="187" mass="20598">MNLTNHFLVAMPTMQDPNFKRSVIYLCEHNDEGAMGIIINQPIEISIADMLEQIEIERTQPLIDPLSIEYPVLNGGPVAEDRGFVLHTIQADYNSSITITPQLAVTTSLDILAQLGTQQAPQQFIVALGYAGWDVGQLEQELANNNWLTIEADSNIIFSTPIDQRWQQAMAILGISPANLSSDIGHA</sequence>
<dbReference type="GO" id="GO:0005829">
    <property type="term" value="C:cytosol"/>
    <property type="evidence" value="ECO:0007669"/>
    <property type="project" value="TreeGrafter"/>
</dbReference>